<dbReference type="AlphaFoldDB" id="A0A1R3WTD4"/>
<keyword evidence="1" id="KW-0732">Signal</keyword>
<feature type="chain" id="PRO_5012119438" evidence="1">
    <location>
        <begin position="23"/>
        <end position="273"/>
    </location>
</feature>
<proteinExistence type="predicted"/>
<keyword evidence="4" id="KW-1185">Reference proteome</keyword>
<feature type="signal peptide" evidence="1">
    <location>
        <begin position="1"/>
        <end position="22"/>
    </location>
</feature>
<dbReference type="Pfam" id="PF11412">
    <property type="entry name" value="DsbD_N"/>
    <property type="match status" value="1"/>
</dbReference>
<evidence type="ECO:0000256" key="1">
    <source>
        <dbReference type="SAM" id="SignalP"/>
    </source>
</evidence>
<sequence>MAFAASFVMVLALLLTAAPAAAQSAIPDPDRLVRLRVLDGGTTAEGTRMAALELTLAEGWKTYWRSPGEAGIPPRFDWSGSQNLGQVQIHWPTPMVFEQSGYRSFGYADRLVLPVEITPEHADQDVRLAGRMDLGLCSDICIPGNVSFDQALDAAAPRDPQIVAALADRPSTAREAGVTGASCSMQPTQDGIRLTARIDLPPPSTGSEVAVIEPGVPGVWAGQAETRREGPQLVTSTEFIDETGEGLALDRSKIRITVFGGAQAADIRGCSGE</sequence>
<dbReference type="EMBL" id="FTPS01000001">
    <property type="protein sequence ID" value="SIT81568.1"/>
    <property type="molecule type" value="Genomic_DNA"/>
</dbReference>
<accession>A0A1R3WTD4</accession>
<name>A0A1R3WTD4_9RHOB</name>
<dbReference type="STRING" id="515897.SAMN05421849_1502"/>
<protein>
    <submittedName>
        <fullName evidence="3">Thiol-disulfide interchange protein, contains DsbC and DsbD domains</fullName>
    </submittedName>
</protein>
<feature type="domain" description="Thiol:disulfide interchange protein DsbD N-terminal" evidence="2">
    <location>
        <begin position="44"/>
        <end position="149"/>
    </location>
</feature>
<evidence type="ECO:0000259" key="2">
    <source>
        <dbReference type="Pfam" id="PF11412"/>
    </source>
</evidence>
<organism evidence="3 4">
    <name type="scientific">Pontibaca methylaminivorans</name>
    <dbReference type="NCBI Taxonomy" id="515897"/>
    <lineage>
        <taxon>Bacteria</taxon>
        <taxon>Pseudomonadati</taxon>
        <taxon>Pseudomonadota</taxon>
        <taxon>Alphaproteobacteria</taxon>
        <taxon>Rhodobacterales</taxon>
        <taxon>Roseobacteraceae</taxon>
        <taxon>Pontibaca</taxon>
    </lineage>
</organism>
<gene>
    <name evidence="3" type="ORF">SAMN05421849_1502</name>
</gene>
<evidence type="ECO:0000313" key="3">
    <source>
        <dbReference type="EMBL" id="SIT81568.1"/>
    </source>
</evidence>
<dbReference type="OrthoDB" id="9811036at2"/>
<evidence type="ECO:0000313" key="4">
    <source>
        <dbReference type="Proteomes" id="UP000192455"/>
    </source>
</evidence>
<dbReference type="InterPro" id="IPR028250">
    <property type="entry name" value="DsbDN"/>
</dbReference>
<dbReference type="Proteomes" id="UP000192455">
    <property type="component" value="Unassembled WGS sequence"/>
</dbReference>
<reference evidence="3 4" key="1">
    <citation type="submission" date="2017-01" db="EMBL/GenBank/DDBJ databases">
        <authorList>
            <person name="Mah S.A."/>
            <person name="Swanson W.J."/>
            <person name="Moy G.W."/>
            <person name="Vacquier V.D."/>
        </authorList>
    </citation>
    <scope>NUCLEOTIDE SEQUENCE [LARGE SCALE GENOMIC DNA]</scope>
    <source>
        <strain evidence="3 4">DSM 21219</strain>
    </source>
</reference>